<dbReference type="Gene3D" id="3.40.30.10">
    <property type="entry name" value="Glutaredoxin"/>
    <property type="match status" value="1"/>
</dbReference>
<organism evidence="16 17">
    <name type="scientific">Trichuris trichiura</name>
    <name type="common">Whipworm</name>
    <name type="synonym">Trichocephalus trichiurus</name>
    <dbReference type="NCBI Taxonomy" id="36087"/>
    <lineage>
        <taxon>Eukaryota</taxon>
        <taxon>Metazoa</taxon>
        <taxon>Ecdysozoa</taxon>
        <taxon>Nematoda</taxon>
        <taxon>Enoplea</taxon>
        <taxon>Dorylaimia</taxon>
        <taxon>Trichinellida</taxon>
        <taxon>Trichuridae</taxon>
        <taxon>Trichuris</taxon>
    </lineage>
</organism>
<comment type="similarity">
    <text evidence="2">Belongs to the thioredoxin family. DsbA subfamily.</text>
</comment>
<dbReference type="PROSITE" id="PS00194">
    <property type="entry name" value="THIOREDOXIN_1"/>
    <property type="match status" value="1"/>
</dbReference>
<keyword evidence="4" id="KW-0963">Cytoplasm</keyword>
<keyword evidence="17" id="KW-1185">Reference proteome</keyword>
<evidence type="ECO:0000256" key="13">
    <source>
        <dbReference type="ARBA" id="ARBA00022842"/>
    </source>
</evidence>
<proteinExistence type="inferred from homology"/>
<dbReference type="Pfam" id="PF06288">
    <property type="entry name" value="DUF1040"/>
    <property type="match status" value="1"/>
</dbReference>
<keyword evidence="8" id="KW-0479">Metal-binding</keyword>
<dbReference type="NCBIfam" id="NF008738">
    <property type="entry name" value="PRK11768.1"/>
    <property type="match status" value="1"/>
</dbReference>
<reference evidence="16" key="2">
    <citation type="submission" date="2014-03" db="EMBL/GenBank/DDBJ databases">
        <title>The whipworm genome and dual-species transcriptomics of an intimate host-pathogen interaction.</title>
        <authorList>
            <person name="Foth B.J."/>
            <person name="Tsai I.J."/>
            <person name="Reid A.J."/>
            <person name="Bancroft A.J."/>
            <person name="Nichol S."/>
            <person name="Tracey A."/>
            <person name="Holroyd N."/>
            <person name="Cotton J.A."/>
            <person name="Stanley E.J."/>
            <person name="Zarowiecki M."/>
            <person name="Liu J.Z."/>
            <person name="Huckvale T."/>
            <person name="Cooper P.J."/>
            <person name="Grencis R.K."/>
            <person name="Berriman M."/>
        </authorList>
    </citation>
    <scope>NUCLEOTIDE SEQUENCE [LARGE SCALE GENOMIC DNA]</scope>
</reference>
<dbReference type="InterPro" id="IPR038134">
    <property type="entry name" value="YihD_sf"/>
</dbReference>
<evidence type="ECO:0000256" key="4">
    <source>
        <dbReference type="ARBA" id="ARBA00022490"/>
    </source>
</evidence>
<evidence type="ECO:0000256" key="12">
    <source>
        <dbReference type="ARBA" id="ARBA00022840"/>
    </source>
</evidence>
<dbReference type="OrthoDB" id="10266854at2759"/>
<evidence type="ECO:0000256" key="7">
    <source>
        <dbReference type="ARBA" id="ARBA00022679"/>
    </source>
</evidence>
<evidence type="ECO:0000256" key="11">
    <source>
        <dbReference type="ARBA" id="ARBA00022777"/>
    </source>
</evidence>
<gene>
    <name evidence="16" type="ORF">TTRE_0000706401</name>
</gene>
<evidence type="ECO:0000313" key="17">
    <source>
        <dbReference type="Proteomes" id="UP000030665"/>
    </source>
</evidence>
<dbReference type="InterPro" id="IPR017937">
    <property type="entry name" value="Thioredoxin_CS"/>
</dbReference>
<dbReference type="CDD" id="cd03019">
    <property type="entry name" value="DsbA_DsbA"/>
    <property type="match status" value="1"/>
</dbReference>
<evidence type="ECO:0000256" key="1">
    <source>
        <dbReference type="ARBA" id="ARBA00004418"/>
    </source>
</evidence>
<dbReference type="SUPFAM" id="SSF52833">
    <property type="entry name" value="Thioredoxin-like"/>
    <property type="match status" value="1"/>
</dbReference>
<evidence type="ECO:0000256" key="6">
    <source>
        <dbReference type="ARBA" id="ARBA00022553"/>
    </source>
</evidence>
<dbReference type="PANTHER" id="PTHR39573">
    <property type="entry name" value="STRESS RESPONSE KINASE A"/>
    <property type="match status" value="1"/>
</dbReference>
<feature type="domain" description="Thioredoxin" evidence="15">
    <location>
        <begin position="395"/>
        <end position="537"/>
    </location>
</feature>
<evidence type="ECO:0000313" key="16">
    <source>
        <dbReference type="EMBL" id="CDW58739.1"/>
    </source>
</evidence>
<dbReference type="InterPro" id="IPR011009">
    <property type="entry name" value="Kinase-like_dom_sf"/>
</dbReference>
<keyword evidence="9" id="KW-0547">Nucleotide-binding</keyword>
<dbReference type="InterPro" id="IPR023205">
    <property type="entry name" value="DsbA/DsbL"/>
</dbReference>
<evidence type="ECO:0000256" key="3">
    <source>
        <dbReference type="ARBA" id="ARBA00013831"/>
    </source>
</evidence>
<dbReference type="InterPro" id="IPR032882">
    <property type="entry name" value="SrkA/RdoA"/>
</dbReference>
<dbReference type="InterPro" id="IPR036249">
    <property type="entry name" value="Thioredoxin-like_sf"/>
</dbReference>
<name>A0A077ZG21_TRITR</name>
<dbReference type="Proteomes" id="UP000030665">
    <property type="component" value="Unassembled WGS sequence"/>
</dbReference>
<evidence type="ECO:0000256" key="5">
    <source>
        <dbReference type="ARBA" id="ARBA00022527"/>
    </source>
</evidence>
<dbReference type="HAMAP" id="MF_01497">
    <property type="entry name" value="SrkA_kinase"/>
    <property type="match status" value="1"/>
</dbReference>
<dbReference type="Gene3D" id="1.10.1580.20">
    <property type="entry name" value="Protein of unknown function DUF1040"/>
    <property type="match status" value="1"/>
</dbReference>
<dbReference type="GO" id="GO:0016491">
    <property type="term" value="F:oxidoreductase activity"/>
    <property type="evidence" value="ECO:0007669"/>
    <property type="project" value="InterPro"/>
</dbReference>
<dbReference type="AlphaFoldDB" id="A0A077ZG21"/>
<dbReference type="GO" id="GO:0005524">
    <property type="term" value="F:ATP binding"/>
    <property type="evidence" value="ECO:0007669"/>
    <property type="project" value="UniProtKB-KW"/>
</dbReference>
<dbReference type="InterPro" id="IPR013766">
    <property type="entry name" value="Thioredoxin_domain"/>
</dbReference>
<keyword evidence="14" id="KW-0346">Stress response</keyword>
<dbReference type="InterPro" id="IPR002575">
    <property type="entry name" value="Aminoglycoside_PTrfase"/>
</dbReference>
<evidence type="ECO:0000256" key="9">
    <source>
        <dbReference type="ARBA" id="ARBA00022741"/>
    </source>
</evidence>
<keyword evidence="11" id="KW-0418">Kinase</keyword>
<dbReference type="Pfam" id="PF01323">
    <property type="entry name" value="DSBA"/>
    <property type="match status" value="1"/>
</dbReference>
<accession>A0A077ZG21</accession>
<sequence>MKCKRLNEVIELLQPAWQKEPDLNLLQFLQKLAKESGFDGELADLTDDILIYHLKMRDSAKDAVIPGLQKDYEEDFKTALLRARGTLHPDTIMDALFEHGIRVDSGLTPLNSYENRVYQFQDEDRRRFVVKFYRPERWTADQILEEHQFALQLVNDEVPVAAPVAFNGQTLLNHQGFYFAVFPSVGGRQFEADNIDQMEAVGRYLGRMHQTGRKQLFIHRPTIGLNEYLIEQRKLFEDATLIPSGLKAAFLKATDELIAAVTAHWREDFTVLRLHGDCHAGNILWRDGPMFVDLDDARNGPAVQDLWMLLNGDKAEQRMQLETIIEAYEEFSEFDTAEIGLIEPLRAMRLVYYLAWLMRRWADPAFPKNFPWLTGEDYWLRQTATFIEQAKVLQEPPLQLTPIASAAQYEDGKQYTTLEKPVAGAPQVLEFFSFFCPHCYQFEEVLHISDNVKKKLPEGVKMTKYHVNFMGGDLGKDLTQAWAVAMALGVEDKVTVPLFEGVQKTQTIRSASDIRDVFINAGIKGEEYDAAWNSFVVKSLVAQQEKAAADVQLRGVPAMFVNGKYQLNPQGMDTSNMDVFVQQYADTVKYLSEKK</sequence>
<keyword evidence="6" id="KW-0597">Phosphoprotein</keyword>
<evidence type="ECO:0000259" key="15">
    <source>
        <dbReference type="PROSITE" id="PS51352"/>
    </source>
</evidence>
<keyword evidence="12" id="KW-0067">ATP-binding</keyword>
<dbReference type="InterPro" id="IPR009383">
    <property type="entry name" value="DUF1040"/>
</dbReference>
<dbReference type="Gene3D" id="3.30.200.70">
    <property type="match status" value="1"/>
</dbReference>
<dbReference type="InterPro" id="IPR001853">
    <property type="entry name" value="DSBA-like_thioredoxin_dom"/>
</dbReference>
<dbReference type="Gene3D" id="1.20.1270.170">
    <property type="match status" value="1"/>
</dbReference>
<keyword evidence="5" id="KW-0723">Serine/threonine-protein kinase</keyword>
<dbReference type="EMBL" id="HG806403">
    <property type="protein sequence ID" value="CDW58739.1"/>
    <property type="molecule type" value="Genomic_DNA"/>
</dbReference>
<keyword evidence="13" id="KW-0460">Magnesium</keyword>
<dbReference type="Gene3D" id="1.10.510.10">
    <property type="entry name" value="Transferase(Phosphotransferase) domain 1"/>
    <property type="match status" value="1"/>
</dbReference>
<evidence type="ECO:0000256" key="8">
    <source>
        <dbReference type="ARBA" id="ARBA00022723"/>
    </source>
</evidence>
<dbReference type="PROSITE" id="PS51352">
    <property type="entry name" value="THIOREDOXIN_2"/>
    <property type="match status" value="1"/>
</dbReference>
<keyword evidence="7" id="KW-0808">Transferase</keyword>
<dbReference type="Pfam" id="PF01636">
    <property type="entry name" value="APH"/>
    <property type="match status" value="1"/>
</dbReference>
<comment type="subcellular location">
    <subcellularLocation>
        <location evidence="1">Periplasm</location>
    </subcellularLocation>
</comment>
<protein>
    <recommendedName>
        <fullName evidence="3">Thiol:disulfide interchange protein DsbA</fullName>
    </recommendedName>
</protein>
<keyword evidence="10" id="KW-0574">Periplasm</keyword>
<evidence type="ECO:0000256" key="2">
    <source>
        <dbReference type="ARBA" id="ARBA00005791"/>
    </source>
</evidence>
<dbReference type="SUPFAM" id="SSF56112">
    <property type="entry name" value="Protein kinase-like (PK-like)"/>
    <property type="match status" value="1"/>
</dbReference>
<dbReference type="PANTHER" id="PTHR39573:SF1">
    <property type="entry name" value="STRESS RESPONSE KINASE A"/>
    <property type="match status" value="1"/>
</dbReference>
<evidence type="ECO:0000256" key="10">
    <source>
        <dbReference type="ARBA" id="ARBA00022764"/>
    </source>
</evidence>
<reference evidence="16" key="1">
    <citation type="submission" date="2014-01" db="EMBL/GenBank/DDBJ databases">
        <authorList>
            <person name="Aslett M."/>
        </authorList>
    </citation>
    <scope>NUCLEOTIDE SEQUENCE</scope>
</reference>
<dbReference type="NCBIfam" id="NF008198">
    <property type="entry name" value="PRK10954.1"/>
    <property type="match status" value="1"/>
</dbReference>
<dbReference type="FunFam" id="1.10.1580.20:FF:000001">
    <property type="entry name" value="YihD family protein"/>
    <property type="match status" value="1"/>
</dbReference>
<dbReference type="GO" id="GO:0046872">
    <property type="term" value="F:metal ion binding"/>
    <property type="evidence" value="ECO:0007669"/>
    <property type="project" value="UniProtKB-KW"/>
</dbReference>
<dbReference type="GO" id="GO:0005737">
    <property type="term" value="C:cytoplasm"/>
    <property type="evidence" value="ECO:0007669"/>
    <property type="project" value="TreeGrafter"/>
</dbReference>
<evidence type="ECO:0000256" key="14">
    <source>
        <dbReference type="ARBA" id="ARBA00023016"/>
    </source>
</evidence>
<dbReference type="GO" id="GO:0004674">
    <property type="term" value="F:protein serine/threonine kinase activity"/>
    <property type="evidence" value="ECO:0007669"/>
    <property type="project" value="UniProtKB-KW"/>
</dbReference>